<feature type="domain" description="DUF4142" evidence="3">
    <location>
        <begin position="60"/>
        <end position="195"/>
    </location>
</feature>
<organism evidence="4 5">
    <name type="scientific">Comamonas brasiliensis</name>
    <dbReference type="NCBI Taxonomy" id="1812482"/>
    <lineage>
        <taxon>Bacteria</taxon>
        <taxon>Pseudomonadati</taxon>
        <taxon>Pseudomonadota</taxon>
        <taxon>Betaproteobacteria</taxon>
        <taxon>Burkholderiales</taxon>
        <taxon>Comamonadaceae</taxon>
        <taxon>Comamonas</taxon>
    </lineage>
</organism>
<comment type="caution">
    <text evidence="4">The sequence shown here is derived from an EMBL/GenBank/DDBJ whole genome shotgun (WGS) entry which is preliminary data.</text>
</comment>
<protein>
    <recommendedName>
        <fullName evidence="3">DUF4142 domain-containing protein</fullName>
    </recommendedName>
</protein>
<keyword evidence="2" id="KW-0732">Signal</keyword>
<dbReference type="Pfam" id="PF13628">
    <property type="entry name" value="DUF4142"/>
    <property type="match status" value="1"/>
</dbReference>
<proteinExistence type="predicted"/>
<dbReference type="PANTHER" id="PTHR38593:SF1">
    <property type="entry name" value="BLR2558 PROTEIN"/>
    <property type="match status" value="1"/>
</dbReference>
<feature type="signal peptide" evidence="2">
    <location>
        <begin position="1"/>
        <end position="32"/>
    </location>
</feature>
<dbReference type="Gene3D" id="1.20.1260.10">
    <property type="match status" value="1"/>
</dbReference>
<evidence type="ECO:0000259" key="3">
    <source>
        <dbReference type="Pfam" id="PF13628"/>
    </source>
</evidence>
<feature type="compositionally biased region" description="Basic and acidic residues" evidence="1">
    <location>
        <begin position="45"/>
        <end position="54"/>
    </location>
</feature>
<dbReference type="RefSeq" id="WP_211456419.1">
    <property type="nucleotide sequence ID" value="NZ_JAANES010000001.1"/>
</dbReference>
<evidence type="ECO:0000256" key="2">
    <source>
        <dbReference type="SAM" id="SignalP"/>
    </source>
</evidence>
<evidence type="ECO:0000256" key="1">
    <source>
        <dbReference type="SAM" id="MobiDB-lite"/>
    </source>
</evidence>
<reference evidence="4 5" key="1">
    <citation type="submission" date="2020-03" db="EMBL/GenBank/DDBJ databases">
        <title>The role of nitrogen metabolism on polyethylene biodegradation.</title>
        <authorList>
            <person name="Peixoto J."/>
            <person name="Vizzotto C.S."/>
            <person name="Ramos A."/>
            <person name="Alves G."/>
            <person name="Steindorff A."/>
            <person name="Kruger R."/>
        </authorList>
    </citation>
    <scope>NUCLEOTIDE SEQUENCE [LARGE SCALE GENOMIC DNA]</scope>
    <source>
        <strain evidence="4 5">PE63</strain>
    </source>
</reference>
<feature type="region of interest" description="Disordered" evidence="1">
    <location>
        <begin position="32"/>
        <end position="55"/>
    </location>
</feature>
<dbReference type="Proteomes" id="UP001647436">
    <property type="component" value="Unassembled WGS sequence"/>
</dbReference>
<dbReference type="PANTHER" id="PTHR38593">
    <property type="entry name" value="BLR2558 PROTEIN"/>
    <property type="match status" value="1"/>
</dbReference>
<accession>A0ABS5LPZ5</accession>
<gene>
    <name evidence="4" type="ORF">DJFAAGMI_01299</name>
</gene>
<dbReference type="EMBL" id="JAANES010000001">
    <property type="protein sequence ID" value="MBS3018567.1"/>
    <property type="molecule type" value="Genomic_DNA"/>
</dbReference>
<name>A0ABS5LPZ5_9BURK</name>
<evidence type="ECO:0000313" key="5">
    <source>
        <dbReference type="Proteomes" id="UP001647436"/>
    </source>
</evidence>
<evidence type="ECO:0000313" key="4">
    <source>
        <dbReference type="EMBL" id="MBS3018567.1"/>
    </source>
</evidence>
<feature type="chain" id="PRO_5046189331" description="DUF4142 domain-containing protein" evidence="2">
    <location>
        <begin position="33"/>
        <end position="201"/>
    </location>
</feature>
<dbReference type="InterPro" id="IPR012347">
    <property type="entry name" value="Ferritin-like"/>
</dbReference>
<sequence length="201" mass="21839">MKVTNRLQCRGIRSTSLVLAAALLGLPLAANAQQPGNNAATEAAPKNETRKSKEQLSAQEVAFMKQAAQNNQAEIESSQLATKKASQAQVKAFATKMVEDHSKTGKELESLAAAKDVTLPKLPSAEQTDKLKLLEAAQGETFDRLYSESMGVRAHVETVDLFRKASQQVQDPQLKSFVTSTLPTLEHHLKMARDLQAAKSK</sequence>
<dbReference type="InterPro" id="IPR025419">
    <property type="entry name" value="DUF4142"/>
</dbReference>
<keyword evidence="5" id="KW-1185">Reference proteome</keyword>